<dbReference type="EMBL" id="VZZK01000072">
    <property type="protein sequence ID" value="KAB1069655.1"/>
    <property type="molecule type" value="Genomic_DNA"/>
</dbReference>
<evidence type="ECO:0000313" key="3">
    <source>
        <dbReference type="Proteomes" id="UP000474159"/>
    </source>
</evidence>
<feature type="region of interest" description="Disordered" evidence="1">
    <location>
        <begin position="1"/>
        <end position="28"/>
    </location>
</feature>
<sequence length="379" mass="40655">MDASSPSDLHAGDPVRRDPAAAPATGRASRLWRPRRVLVTPGALEHPHGRAILARLEAQGLPVERLAANRLTGLRHADPRRAYAEAKATLAIVVAPPTKLKLQPIPPSADWRFDLAEGCPAHCQYCYLAGSLSGPPVTRAYANLEAILANLGSYAGQGGVTSAQAARAHEGTTFEASCYTDPLGIEHLTGSLSAAIRHFGAWEAPVQLRFTTKFAAVAPLLDLPHRGRTRIRFSVNAAPAARFEGGTAPLRARLDAMGAVARAGYPVGLTIAPILPVPDWRAAYAALIADAARVLAGVPNLDLTAELITHRFTPGSKQVLEGWYPGSDLPMREAERSRKLTKFGSVKYVFPKDLMAEMREALTGLLARDLPAARVLYWT</sequence>
<organism evidence="2 3">
    <name type="scientific">Methylobacterium soli</name>
    <dbReference type="NCBI Taxonomy" id="553447"/>
    <lineage>
        <taxon>Bacteria</taxon>
        <taxon>Pseudomonadati</taxon>
        <taxon>Pseudomonadota</taxon>
        <taxon>Alphaproteobacteria</taxon>
        <taxon>Hyphomicrobiales</taxon>
        <taxon>Methylobacteriaceae</taxon>
        <taxon>Methylobacterium</taxon>
    </lineage>
</organism>
<dbReference type="Gene3D" id="3.80.30.30">
    <property type="match status" value="1"/>
</dbReference>
<comment type="caution">
    <text evidence="2">The sequence shown here is derived from an EMBL/GenBank/DDBJ whole genome shotgun (WGS) entry which is preliminary data.</text>
</comment>
<name>A0A6L3SS77_9HYPH</name>
<dbReference type="GO" id="GO:0051539">
    <property type="term" value="F:4 iron, 4 sulfur cluster binding"/>
    <property type="evidence" value="ECO:0007669"/>
    <property type="project" value="TreeGrafter"/>
</dbReference>
<dbReference type="PANTHER" id="PTHR37822:SF2">
    <property type="entry name" value="SPORE PHOTOPRODUCT LYASE"/>
    <property type="match status" value="1"/>
</dbReference>
<dbReference type="GO" id="GO:0003913">
    <property type="term" value="F:DNA photolyase activity"/>
    <property type="evidence" value="ECO:0007669"/>
    <property type="project" value="TreeGrafter"/>
</dbReference>
<protein>
    <submittedName>
        <fullName evidence="2">Radical SAM protein</fullName>
    </submittedName>
</protein>
<dbReference type="GO" id="GO:1904047">
    <property type="term" value="F:S-adenosyl-L-methionine binding"/>
    <property type="evidence" value="ECO:0007669"/>
    <property type="project" value="TreeGrafter"/>
</dbReference>
<feature type="compositionally biased region" description="Basic and acidic residues" evidence="1">
    <location>
        <begin position="10"/>
        <end position="19"/>
    </location>
</feature>
<accession>A0A6L3SS77</accession>
<evidence type="ECO:0000256" key="1">
    <source>
        <dbReference type="SAM" id="MobiDB-lite"/>
    </source>
</evidence>
<dbReference type="CDD" id="cd01335">
    <property type="entry name" value="Radical_SAM"/>
    <property type="match status" value="1"/>
</dbReference>
<dbReference type="AlphaFoldDB" id="A0A6L3SS77"/>
<dbReference type="RefSeq" id="WP_151005546.1">
    <property type="nucleotide sequence ID" value="NZ_BPQY01000297.1"/>
</dbReference>
<dbReference type="OrthoDB" id="9787095at2"/>
<dbReference type="Gene3D" id="3.40.50.12110">
    <property type="match status" value="1"/>
</dbReference>
<proteinExistence type="predicted"/>
<gene>
    <name evidence="2" type="ORF">F6X53_30765</name>
</gene>
<evidence type="ECO:0000313" key="2">
    <source>
        <dbReference type="EMBL" id="KAB1069655.1"/>
    </source>
</evidence>
<keyword evidence="3" id="KW-1185">Reference proteome</keyword>
<dbReference type="Pfam" id="PF20903">
    <property type="entry name" value="SPL"/>
    <property type="match status" value="1"/>
</dbReference>
<dbReference type="GO" id="GO:0042601">
    <property type="term" value="C:endospore-forming forespore"/>
    <property type="evidence" value="ECO:0007669"/>
    <property type="project" value="TreeGrafter"/>
</dbReference>
<dbReference type="PANTHER" id="PTHR37822">
    <property type="entry name" value="SPORE PHOTOPRODUCT LYASE-RELATED"/>
    <property type="match status" value="1"/>
</dbReference>
<dbReference type="InterPro" id="IPR049539">
    <property type="entry name" value="SPL"/>
</dbReference>
<reference evidence="2 3" key="1">
    <citation type="submission" date="2019-09" db="EMBL/GenBank/DDBJ databases">
        <title>YIM 48816 draft genome.</title>
        <authorList>
            <person name="Jiang L."/>
        </authorList>
    </citation>
    <scope>NUCLEOTIDE SEQUENCE [LARGE SCALE GENOMIC DNA]</scope>
    <source>
        <strain evidence="2 3">YIM 48816</strain>
    </source>
</reference>
<dbReference type="Proteomes" id="UP000474159">
    <property type="component" value="Unassembled WGS sequence"/>
</dbReference>